<dbReference type="EMBL" id="KV417487">
    <property type="protein sequence ID" value="KZP31984.1"/>
    <property type="molecule type" value="Genomic_DNA"/>
</dbReference>
<dbReference type="Proteomes" id="UP000076532">
    <property type="component" value="Unassembled WGS sequence"/>
</dbReference>
<reference evidence="1 2" key="1">
    <citation type="journal article" date="2016" name="Mol. Biol. Evol.">
        <title>Comparative Genomics of Early-Diverging Mushroom-Forming Fungi Provides Insights into the Origins of Lignocellulose Decay Capabilities.</title>
        <authorList>
            <person name="Nagy L.G."/>
            <person name="Riley R."/>
            <person name="Tritt A."/>
            <person name="Adam C."/>
            <person name="Daum C."/>
            <person name="Floudas D."/>
            <person name="Sun H."/>
            <person name="Yadav J.S."/>
            <person name="Pangilinan J."/>
            <person name="Larsson K.H."/>
            <person name="Matsuura K."/>
            <person name="Barry K."/>
            <person name="Labutti K."/>
            <person name="Kuo R."/>
            <person name="Ohm R.A."/>
            <person name="Bhattacharya S.S."/>
            <person name="Shirouzu T."/>
            <person name="Yoshinaga Y."/>
            <person name="Martin F.M."/>
            <person name="Grigoriev I.V."/>
            <person name="Hibbett D.S."/>
        </authorList>
    </citation>
    <scope>NUCLEOTIDE SEQUENCE [LARGE SCALE GENOMIC DNA]</scope>
    <source>
        <strain evidence="1 2">CBS 109695</strain>
    </source>
</reference>
<keyword evidence="2" id="KW-1185">Reference proteome</keyword>
<proteinExistence type="predicted"/>
<organism evidence="1 2">
    <name type="scientific">Athelia psychrophila</name>
    <dbReference type="NCBI Taxonomy" id="1759441"/>
    <lineage>
        <taxon>Eukaryota</taxon>
        <taxon>Fungi</taxon>
        <taxon>Dikarya</taxon>
        <taxon>Basidiomycota</taxon>
        <taxon>Agaricomycotina</taxon>
        <taxon>Agaricomycetes</taxon>
        <taxon>Agaricomycetidae</taxon>
        <taxon>Atheliales</taxon>
        <taxon>Atheliaceae</taxon>
        <taxon>Athelia</taxon>
    </lineage>
</organism>
<dbReference type="Gene3D" id="3.40.50.300">
    <property type="entry name" value="P-loop containing nucleotide triphosphate hydrolases"/>
    <property type="match status" value="1"/>
</dbReference>
<accession>A0A166USM6</accession>
<name>A0A166USM6_9AGAM</name>
<sequence>MKDDPADGELAGIIFLHRITDHQMTGTYVNTLRTFVGLCGPEVMKNVIVATTMWELGLSEEKAQQRLSELKQHWFCDLILEGGKVEVFRRDGTSAWDIIDYLLKQTPCAPLQEVAAAKRGFFNQMFARKK</sequence>
<protein>
    <submittedName>
        <fullName evidence="1">Uncharacterized protein</fullName>
    </submittedName>
</protein>
<dbReference type="InterPro" id="IPR027417">
    <property type="entry name" value="P-loop_NTPase"/>
</dbReference>
<evidence type="ECO:0000313" key="2">
    <source>
        <dbReference type="Proteomes" id="UP000076532"/>
    </source>
</evidence>
<gene>
    <name evidence="1" type="ORF">FIBSPDRAFT_812968</name>
</gene>
<dbReference type="STRING" id="436010.A0A166USM6"/>
<dbReference type="AlphaFoldDB" id="A0A166USM6"/>
<evidence type="ECO:0000313" key="1">
    <source>
        <dbReference type="EMBL" id="KZP31984.1"/>
    </source>
</evidence>
<dbReference type="OrthoDB" id="3255035at2759"/>